<evidence type="ECO:0000256" key="4">
    <source>
        <dbReference type="ARBA" id="ARBA00022691"/>
    </source>
</evidence>
<dbReference type="PROSITE" id="PS00095">
    <property type="entry name" value="C5_MTASE_2"/>
    <property type="match status" value="1"/>
</dbReference>
<evidence type="ECO:0000256" key="5">
    <source>
        <dbReference type="PROSITE-ProRule" id="PRU01016"/>
    </source>
</evidence>
<organism evidence="6 7">
    <name type="scientific">Falsiroseomonas tokyonensis</name>
    <dbReference type="NCBI Taxonomy" id="430521"/>
    <lineage>
        <taxon>Bacteria</taxon>
        <taxon>Pseudomonadati</taxon>
        <taxon>Pseudomonadota</taxon>
        <taxon>Alphaproteobacteria</taxon>
        <taxon>Acetobacterales</taxon>
        <taxon>Roseomonadaceae</taxon>
        <taxon>Falsiroseomonas</taxon>
    </lineage>
</organism>
<evidence type="ECO:0000256" key="3">
    <source>
        <dbReference type="ARBA" id="ARBA00022679"/>
    </source>
</evidence>
<dbReference type="PROSITE" id="PS51679">
    <property type="entry name" value="SAM_MT_C5"/>
    <property type="match status" value="1"/>
</dbReference>
<gene>
    <name evidence="6" type="primary">dcm</name>
    <name evidence="6" type="ORF">ACFOD3_28765</name>
</gene>
<dbReference type="EC" id="2.1.1.37" evidence="1"/>
<dbReference type="PROSITE" id="PS00094">
    <property type="entry name" value="C5_MTASE_1"/>
    <property type="match status" value="1"/>
</dbReference>
<evidence type="ECO:0000313" key="7">
    <source>
        <dbReference type="Proteomes" id="UP001595420"/>
    </source>
</evidence>
<protein>
    <recommendedName>
        <fullName evidence="1">DNA (cytosine-5-)-methyltransferase</fullName>
        <ecNumber evidence="1">2.1.1.37</ecNumber>
    </recommendedName>
</protein>
<keyword evidence="4 5" id="KW-0949">S-adenosyl-L-methionine</keyword>
<comment type="caution">
    <text evidence="6">The sequence shown here is derived from an EMBL/GenBank/DDBJ whole genome shotgun (WGS) entry which is preliminary data.</text>
</comment>
<comment type="similarity">
    <text evidence="5">Belongs to the class I-like SAM-binding methyltransferase superfamily. C5-methyltransferase family.</text>
</comment>
<dbReference type="NCBIfam" id="TIGR00675">
    <property type="entry name" value="dcm"/>
    <property type="match status" value="1"/>
</dbReference>
<accession>A0ABV7C1X3</accession>
<dbReference type="RefSeq" id="WP_216840361.1">
    <property type="nucleotide sequence ID" value="NZ_JAFNJS010000019.1"/>
</dbReference>
<evidence type="ECO:0000313" key="6">
    <source>
        <dbReference type="EMBL" id="MFC3003917.1"/>
    </source>
</evidence>
<sequence>MRFVDLFAGLGGFHQALASLGHDCVFACEADPELASLYEKNFGIRPAGDIRLVRPDEVPSHDVLCAGFPCQNFSKAGEQRGLSCPQYGDLTNYIVGILAHHRPRLLLMENVPNLMRHEGGETWASIRQQLLQAGYSVSEARLSPDQFGVPQVRERSFIVGRRGDLGDFRWPTPTAPEGLTVRTILDDHPPEARYLEPHFVAYLDAWQKLLAKLPKSEPLPTWPMWAMEWGASYPYTVDTPHAREYRGLGRYAGALGERLARKSPEEVKAALPSYARERSAAFPDWKVAFIAKNRAFYRRHQRLIDTWLPSIAGFAPSFQKLEWNCRNETRDIWSKVLQFRPSGIRVKSPRRAPSLVAMTTSQVPVIAWQRRFMTVRECSRLQSMGDLQHLPSTRSAAFKALGNAVNVEVVKAIASALLAVDARLLAKPAPVLPGPGGARHAA</sequence>
<dbReference type="InterPro" id="IPR001525">
    <property type="entry name" value="C5_MeTfrase"/>
</dbReference>
<dbReference type="GO" id="GO:0032259">
    <property type="term" value="P:methylation"/>
    <property type="evidence" value="ECO:0007669"/>
    <property type="project" value="UniProtKB-KW"/>
</dbReference>
<dbReference type="GO" id="GO:0003886">
    <property type="term" value="F:DNA (cytosine-5-)-methyltransferase activity"/>
    <property type="evidence" value="ECO:0007669"/>
    <property type="project" value="UniProtKB-EC"/>
</dbReference>
<evidence type="ECO:0000256" key="1">
    <source>
        <dbReference type="ARBA" id="ARBA00011975"/>
    </source>
</evidence>
<evidence type="ECO:0000256" key="2">
    <source>
        <dbReference type="ARBA" id="ARBA00022603"/>
    </source>
</evidence>
<proteinExistence type="inferred from homology"/>
<keyword evidence="3 5" id="KW-0808">Transferase</keyword>
<dbReference type="EMBL" id="JBHRSB010000019">
    <property type="protein sequence ID" value="MFC3003917.1"/>
    <property type="molecule type" value="Genomic_DNA"/>
</dbReference>
<dbReference type="Proteomes" id="UP001595420">
    <property type="component" value="Unassembled WGS sequence"/>
</dbReference>
<dbReference type="InterPro" id="IPR018117">
    <property type="entry name" value="C5_DNA_meth_AS"/>
</dbReference>
<reference evidence="7" key="1">
    <citation type="journal article" date="2019" name="Int. J. Syst. Evol. Microbiol.">
        <title>The Global Catalogue of Microorganisms (GCM) 10K type strain sequencing project: providing services to taxonomists for standard genome sequencing and annotation.</title>
        <authorList>
            <consortium name="The Broad Institute Genomics Platform"/>
            <consortium name="The Broad Institute Genome Sequencing Center for Infectious Disease"/>
            <person name="Wu L."/>
            <person name="Ma J."/>
        </authorList>
    </citation>
    <scope>NUCLEOTIDE SEQUENCE [LARGE SCALE GENOMIC DNA]</scope>
    <source>
        <strain evidence="7">CGMCC 1.16855</strain>
    </source>
</reference>
<keyword evidence="2 5" id="KW-0489">Methyltransferase</keyword>
<name>A0ABV7C1X3_9PROT</name>
<feature type="active site" evidence="5">
    <location>
        <position position="70"/>
    </location>
</feature>
<dbReference type="InterPro" id="IPR031303">
    <property type="entry name" value="C5_meth_CS"/>
</dbReference>
<dbReference type="Pfam" id="PF00145">
    <property type="entry name" value="DNA_methylase"/>
    <property type="match status" value="2"/>
</dbReference>
<dbReference type="PANTHER" id="PTHR46098">
    <property type="entry name" value="TRNA (CYTOSINE(38)-C(5))-METHYLTRANSFERASE"/>
    <property type="match status" value="1"/>
</dbReference>
<keyword evidence="7" id="KW-1185">Reference proteome</keyword>
<dbReference type="PANTHER" id="PTHR46098:SF1">
    <property type="entry name" value="TRNA (CYTOSINE(38)-C(5))-METHYLTRANSFERASE"/>
    <property type="match status" value="1"/>
</dbReference>
<dbReference type="InterPro" id="IPR050750">
    <property type="entry name" value="C5-MTase"/>
</dbReference>